<keyword evidence="6 11" id="KW-0418">Kinase</keyword>
<dbReference type="Pfam" id="PF07730">
    <property type="entry name" value="HisKA_3"/>
    <property type="match status" value="1"/>
</dbReference>
<feature type="transmembrane region" description="Helical" evidence="9">
    <location>
        <begin position="20"/>
        <end position="45"/>
    </location>
</feature>
<keyword evidence="8" id="KW-0902">Two-component regulatory system</keyword>
<dbReference type="Gene3D" id="3.30.565.10">
    <property type="entry name" value="Histidine kinase-like ATPase, C-terminal domain"/>
    <property type="match status" value="1"/>
</dbReference>
<dbReference type="InterPro" id="IPR036890">
    <property type="entry name" value="HATPase_C_sf"/>
</dbReference>
<evidence type="ECO:0000256" key="9">
    <source>
        <dbReference type="SAM" id="Phobius"/>
    </source>
</evidence>
<evidence type="ECO:0000256" key="1">
    <source>
        <dbReference type="ARBA" id="ARBA00000085"/>
    </source>
</evidence>
<dbReference type="InterPro" id="IPR050482">
    <property type="entry name" value="Sensor_HK_TwoCompSys"/>
</dbReference>
<keyword evidence="4" id="KW-0808">Transferase</keyword>
<keyword evidence="12" id="KW-1185">Reference proteome</keyword>
<organism evidence="11 12">
    <name type="scientific">Lipingzhangella halophila</name>
    <dbReference type="NCBI Taxonomy" id="1783352"/>
    <lineage>
        <taxon>Bacteria</taxon>
        <taxon>Bacillati</taxon>
        <taxon>Actinomycetota</taxon>
        <taxon>Actinomycetes</taxon>
        <taxon>Streptosporangiales</taxon>
        <taxon>Nocardiopsidaceae</taxon>
        <taxon>Lipingzhangella</taxon>
    </lineage>
</organism>
<dbReference type="GO" id="GO:0005524">
    <property type="term" value="F:ATP binding"/>
    <property type="evidence" value="ECO:0007669"/>
    <property type="project" value="UniProtKB-KW"/>
</dbReference>
<dbReference type="PANTHER" id="PTHR24421">
    <property type="entry name" value="NITRATE/NITRITE SENSOR PROTEIN NARX-RELATED"/>
    <property type="match status" value="1"/>
</dbReference>
<dbReference type="GO" id="GO:0000155">
    <property type="term" value="F:phosphorelay sensor kinase activity"/>
    <property type="evidence" value="ECO:0007669"/>
    <property type="project" value="InterPro"/>
</dbReference>
<keyword evidence="3" id="KW-0597">Phosphoprotein</keyword>
<reference evidence="11 12" key="1">
    <citation type="submission" date="2020-08" db="EMBL/GenBank/DDBJ databases">
        <title>Sequencing the genomes of 1000 actinobacteria strains.</title>
        <authorList>
            <person name="Klenk H.-P."/>
        </authorList>
    </citation>
    <scope>NUCLEOTIDE SEQUENCE [LARGE SCALE GENOMIC DNA]</scope>
    <source>
        <strain evidence="11 12">DSM 102030</strain>
    </source>
</reference>
<evidence type="ECO:0000256" key="8">
    <source>
        <dbReference type="ARBA" id="ARBA00023012"/>
    </source>
</evidence>
<dbReference type="PANTHER" id="PTHR24421:SF10">
    <property type="entry name" value="NITRATE_NITRITE SENSOR PROTEIN NARQ"/>
    <property type="match status" value="1"/>
</dbReference>
<dbReference type="RefSeq" id="WP_312885098.1">
    <property type="nucleotide sequence ID" value="NZ_JACHJT010000001.1"/>
</dbReference>
<evidence type="ECO:0000256" key="2">
    <source>
        <dbReference type="ARBA" id="ARBA00012438"/>
    </source>
</evidence>
<evidence type="ECO:0000256" key="6">
    <source>
        <dbReference type="ARBA" id="ARBA00022777"/>
    </source>
</evidence>
<comment type="catalytic activity">
    <reaction evidence="1">
        <text>ATP + protein L-histidine = ADP + protein N-phospho-L-histidine.</text>
        <dbReference type="EC" id="2.7.13.3"/>
    </reaction>
</comment>
<evidence type="ECO:0000259" key="10">
    <source>
        <dbReference type="Pfam" id="PF07730"/>
    </source>
</evidence>
<protein>
    <recommendedName>
        <fullName evidence="2">histidine kinase</fullName>
        <ecNumber evidence="2">2.7.13.3</ecNumber>
    </recommendedName>
</protein>
<keyword evidence="9" id="KW-0472">Membrane</keyword>
<dbReference type="GO" id="GO:0016020">
    <property type="term" value="C:membrane"/>
    <property type="evidence" value="ECO:0007669"/>
    <property type="project" value="InterPro"/>
</dbReference>
<dbReference type="EMBL" id="JACHJT010000001">
    <property type="protein sequence ID" value="MBB4929572.1"/>
    <property type="molecule type" value="Genomic_DNA"/>
</dbReference>
<dbReference type="SUPFAM" id="SSF55874">
    <property type="entry name" value="ATPase domain of HSP90 chaperone/DNA topoisomerase II/histidine kinase"/>
    <property type="match status" value="1"/>
</dbReference>
<evidence type="ECO:0000256" key="5">
    <source>
        <dbReference type="ARBA" id="ARBA00022741"/>
    </source>
</evidence>
<gene>
    <name evidence="11" type="ORF">F4561_000392</name>
</gene>
<dbReference type="Gene3D" id="1.20.5.1930">
    <property type="match status" value="1"/>
</dbReference>
<evidence type="ECO:0000313" key="12">
    <source>
        <dbReference type="Proteomes" id="UP000523007"/>
    </source>
</evidence>
<feature type="transmembrane region" description="Helical" evidence="9">
    <location>
        <begin position="112"/>
        <end position="132"/>
    </location>
</feature>
<feature type="transmembrane region" description="Helical" evidence="9">
    <location>
        <begin position="167"/>
        <end position="191"/>
    </location>
</feature>
<keyword evidence="9" id="KW-0812">Transmembrane</keyword>
<sequence>MRIIMLLLAPLRSADTYLRWVYLVLGGVLLVPFLLAALVVASLLVDQDANSEAVYGPPGAAALAVAAVLGAATVGIPGVRTQQAQLSRSLLGGRLAAEPDTRSAAGSSRTRAGCWLALHFVVGFGTSLLTMIGLTESAILAMTPITGGASGTMLLGDVLFSGWRRWLGPLAGAGLLVALVYTVAAVGGGAARLAPLFLGPSAADRLAAAQARADHLTERNRLAAELHDSIGHVLSVVALQAGTATRVIDRDPDFARTALEAIAEQARTATAELDHVLGALREEPAAAAPQRTLDDLASLVDAARFAGADLRFDQTGALGSVPGVLSRELYRLCQEAITNALRHGGADTTITMELHVEQARVRLSVRNPVPVRRPARPGGGRGVRSMDERVRLLGGAMEAGMRDGEWCLTVTIPWKGDG</sequence>
<dbReference type="CDD" id="cd16917">
    <property type="entry name" value="HATPase_UhpB-NarQ-NarX-like"/>
    <property type="match status" value="1"/>
</dbReference>
<keyword evidence="7" id="KW-0067">ATP-binding</keyword>
<keyword evidence="9" id="KW-1133">Transmembrane helix</keyword>
<name>A0A7W7RCQ7_9ACTN</name>
<keyword evidence="5" id="KW-0547">Nucleotide-binding</keyword>
<comment type="caution">
    <text evidence="11">The sequence shown here is derived from an EMBL/GenBank/DDBJ whole genome shotgun (WGS) entry which is preliminary data.</text>
</comment>
<dbReference type="AlphaFoldDB" id="A0A7W7RCQ7"/>
<dbReference type="InterPro" id="IPR011712">
    <property type="entry name" value="Sig_transdc_His_kin_sub3_dim/P"/>
</dbReference>
<proteinExistence type="predicted"/>
<dbReference type="GO" id="GO:0046983">
    <property type="term" value="F:protein dimerization activity"/>
    <property type="evidence" value="ECO:0007669"/>
    <property type="project" value="InterPro"/>
</dbReference>
<evidence type="ECO:0000256" key="7">
    <source>
        <dbReference type="ARBA" id="ARBA00022840"/>
    </source>
</evidence>
<feature type="transmembrane region" description="Helical" evidence="9">
    <location>
        <begin position="138"/>
        <end position="160"/>
    </location>
</feature>
<feature type="transmembrane region" description="Helical" evidence="9">
    <location>
        <begin position="60"/>
        <end position="79"/>
    </location>
</feature>
<evidence type="ECO:0000256" key="4">
    <source>
        <dbReference type="ARBA" id="ARBA00022679"/>
    </source>
</evidence>
<accession>A0A7W7RCQ7</accession>
<dbReference type="EC" id="2.7.13.3" evidence="2"/>
<evidence type="ECO:0000256" key="3">
    <source>
        <dbReference type="ARBA" id="ARBA00022553"/>
    </source>
</evidence>
<dbReference type="Proteomes" id="UP000523007">
    <property type="component" value="Unassembled WGS sequence"/>
</dbReference>
<evidence type="ECO:0000313" key="11">
    <source>
        <dbReference type="EMBL" id="MBB4929572.1"/>
    </source>
</evidence>
<feature type="domain" description="Signal transduction histidine kinase subgroup 3 dimerisation and phosphoacceptor" evidence="10">
    <location>
        <begin position="218"/>
        <end position="283"/>
    </location>
</feature>